<dbReference type="Gene3D" id="2.40.50.140">
    <property type="entry name" value="Nucleic acid-binding proteins"/>
    <property type="match status" value="1"/>
</dbReference>
<sequence length="176" mass="19969">MGKDEYAYVLEYLPFGLQDSKDRKATAIVLTDSLGLLLVALKKDVKVDPGMKVYIGENKREEVHHIIQRITPDKLNGTGLQMLTDKIHEIVAENESNYISIINRLGPINVRLHSLALIPGAGKKMVQKIMEERSKGEFKSYKDFDDRVGFTSGIAKSIENRIKEELDNTDKYKIFT</sequence>
<dbReference type="InterPro" id="IPR012340">
    <property type="entry name" value="NA-bd_OB-fold"/>
</dbReference>
<reference evidence="1 2" key="1">
    <citation type="journal article" date="2010" name="Proc. Natl. Acad. Sci. U.S.A.">
        <title>Enigmatic, ultrasmall, uncultivated Archaea.</title>
        <authorList>
            <person name="Baker B.J."/>
            <person name="Comolli L.R."/>
            <person name="Dick G.J."/>
            <person name="Hauser L.J."/>
            <person name="Hyatt D."/>
            <person name="Dill B.D."/>
            <person name="Land M.L."/>
            <person name="Verberkmoes N.C."/>
            <person name="Hettich R.L."/>
            <person name="Banfield J.F."/>
        </authorList>
    </citation>
    <scope>NUCLEOTIDE SEQUENCE [LARGE SCALE GENOMIC DNA]</scope>
</reference>
<organism evidence="1 2">
    <name type="scientific">Candidatus Parvarchaeum acidiphilum ARMAN-4</name>
    <dbReference type="NCBI Taxonomy" id="662760"/>
    <lineage>
        <taxon>Archaea</taxon>
        <taxon>Candidatus Parvarchaeota</taxon>
        <taxon>Candidatus Parvarchaeum</taxon>
    </lineage>
</organism>
<evidence type="ECO:0000313" key="1">
    <source>
        <dbReference type="EMBL" id="EEZ92790.1"/>
    </source>
</evidence>
<dbReference type="PANTHER" id="PTHR40734">
    <property type="entry name" value="TRNA-SPECIFIC ADENOSINE DEAMINASE-RELATED"/>
    <property type="match status" value="1"/>
</dbReference>
<dbReference type="Gene3D" id="1.10.150.280">
    <property type="entry name" value="AF1531-like domain"/>
    <property type="match status" value="1"/>
</dbReference>
<dbReference type="EMBL" id="GG730049">
    <property type="protein sequence ID" value="EEZ92790.1"/>
    <property type="molecule type" value="Genomic_DNA"/>
</dbReference>
<dbReference type="SUPFAM" id="SSF160975">
    <property type="entry name" value="AF1531-like"/>
    <property type="match status" value="1"/>
</dbReference>
<proteinExistence type="predicted"/>
<protein>
    <recommendedName>
        <fullName evidence="3">RNA-binding protein</fullName>
    </recommendedName>
</protein>
<evidence type="ECO:0000313" key="2">
    <source>
        <dbReference type="Proteomes" id="UP000009375"/>
    </source>
</evidence>
<dbReference type="Proteomes" id="UP000009375">
    <property type="component" value="Unassembled WGS sequence"/>
</dbReference>
<gene>
    <name evidence="1" type="ORF">BJBARM4_0625</name>
</gene>
<dbReference type="PANTHER" id="PTHR40734:SF1">
    <property type="entry name" value="DNA-BINDING PROTEIN"/>
    <property type="match status" value="1"/>
</dbReference>
<dbReference type="InterPro" id="IPR007003">
    <property type="entry name" value="DUF655"/>
</dbReference>
<dbReference type="Pfam" id="PF04919">
    <property type="entry name" value="DUF655"/>
    <property type="match status" value="1"/>
</dbReference>
<evidence type="ECO:0008006" key="3">
    <source>
        <dbReference type="Google" id="ProtNLM"/>
    </source>
</evidence>
<accession>D2EFU7</accession>
<name>D2EFU7_PARA4</name>
<dbReference type="AlphaFoldDB" id="D2EFU7"/>